<dbReference type="GO" id="GO:0005829">
    <property type="term" value="C:cytosol"/>
    <property type="evidence" value="ECO:0007669"/>
    <property type="project" value="TreeGrafter"/>
</dbReference>
<dbReference type="InterPro" id="IPR001611">
    <property type="entry name" value="Leu-rich_rpt"/>
</dbReference>
<evidence type="ECO:0000313" key="10">
    <source>
        <dbReference type="EMBL" id="CAF0746730.1"/>
    </source>
</evidence>
<dbReference type="Proteomes" id="UP000663828">
    <property type="component" value="Unassembled WGS sequence"/>
</dbReference>
<dbReference type="EMBL" id="CAJNOJ010000112">
    <property type="protein sequence ID" value="CAF1136691.1"/>
    <property type="molecule type" value="Genomic_DNA"/>
</dbReference>
<dbReference type="InterPro" id="IPR032675">
    <property type="entry name" value="LRR_dom_sf"/>
</dbReference>
<keyword evidence="3" id="KW-0433">Leucine-rich repeat</keyword>
<organism evidence="10 12">
    <name type="scientific">Adineta ricciae</name>
    <name type="common">Rotifer</name>
    <dbReference type="NCBI Taxonomy" id="249248"/>
    <lineage>
        <taxon>Eukaryota</taxon>
        <taxon>Metazoa</taxon>
        <taxon>Spiralia</taxon>
        <taxon>Gnathifera</taxon>
        <taxon>Rotifera</taxon>
        <taxon>Eurotatoria</taxon>
        <taxon>Bdelloidea</taxon>
        <taxon>Adinetida</taxon>
        <taxon>Adinetidae</taxon>
        <taxon>Adineta</taxon>
    </lineage>
</organism>
<evidence type="ECO:0000256" key="8">
    <source>
        <dbReference type="ARBA" id="ARBA00047597"/>
    </source>
</evidence>
<dbReference type="GO" id="GO:0031267">
    <property type="term" value="F:small GTPase binding"/>
    <property type="evidence" value="ECO:0007669"/>
    <property type="project" value="TreeGrafter"/>
</dbReference>
<dbReference type="Pfam" id="PF13516">
    <property type="entry name" value="LRR_6"/>
    <property type="match status" value="3"/>
</dbReference>
<dbReference type="Gene3D" id="3.90.176.10">
    <property type="entry name" value="Toxin ADP-ribosyltransferase, Chain A, domain 1"/>
    <property type="match status" value="1"/>
</dbReference>
<dbReference type="OrthoDB" id="423533at2759"/>
<dbReference type="Pfam" id="PF01129">
    <property type="entry name" value="ART"/>
    <property type="match status" value="1"/>
</dbReference>
<dbReference type="SUPFAM" id="SSF52047">
    <property type="entry name" value="RNI-like"/>
    <property type="match status" value="1"/>
</dbReference>
<evidence type="ECO:0000256" key="1">
    <source>
        <dbReference type="ARBA" id="ARBA00009558"/>
    </source>
</evidence>
<dbReference type="GO" id="GO:0106274">
    <property type="term" value="F:NAD+-protein-arginine ADP-ribosyltransferase activity"/>
    <property type="evidence" value="ECO:0007669"/>
    <property type="project" value="UniProtKB-EC"/>
</dbReference>
<keyword evidence="9" id="KW-0521">NADP</keyword>
<comment type="caution">
    <text evidence="10">The sequence shown here is derived from an EMBL/GenBank/DDBJ whole genome shotgun (WGS) entry which is preliminary data.</text>
</comment>
<comment type="similarity">
    <text evidence="1 9">Belongs to the Arg-specific ADP-ribosyltransferase family.</text>
</comment>
<keyword evidence="9" id="KW-0520">NAD</keyword>
<dbReference type="GO" id="GO:0048471">
    <property type="term" value="C:perinuclear region of cytoplasm"/>
    <property type="evidence" value="ECO:0007669"/>
    <property type="project" value="TreeGrafter"/>
</dbReference>
<protein>
    <recommendedName>
        <fullName evidence="9">NAD(P)(+)--arginine ADP-ribosyltransferase</fullName>
        <ecNumber evidence="9">2.4.2.31</ecNumber>
    </recommendedName>
    <alternativeName>
        <fullName evidence="9">Mono(ADP-ribosyl)transferase</fullName>
    </alternativeName>
</protein>
<evidence type="ECO:0000256" key="5">
    <source>
        <dbReference type="ARBA" id="ARBA00022679"/>
    </source>
</evidence>
<keyword evidence="4 9" id="KW-0328">Glycosyltransferase</keyword>
<name>A0A813P6R6_ADIRI</name>
<accession>A0A813P6R6</accession>
<dbReference type="GO" id="GO:0005634">
    <property type="term" value="C:nucleus"/>
    <property type="evidence" value="ECO:0007669"/>
    <property type="project" value="TreeGrafter"/>
</dbReference>
<evidence type="ECO:0000256" key="9">
    <source>
        <dbReference type="RuleBase" id="RU361228"/>
    </source>
</evidence>
<dbReference type="InterPro" id="IPR000768">
    <property type="entry name" value="ART"/>
</dbReference>
<dbReference type="GO" id="GO:0016779">
    <property type="term" value="F:nucleotidyltransferase activity"/>
    <property type="evidence" value="ECO:0007669"/>
    <property type="project" value="UniProtKB-KW"/>
</dbReference>
<evidence type="ECO:0000256" key="4">
    <source>
        <dbReference type="ARBA" id="ARBA00022676"/>
    </source>
</evidence>
<dbReference type="GO" id="GO:0005096">
    <property type="term" value="F:GTPase activator activity"/>
    <property type="evidence" value="ECO:0007669"/>
    <property type="project" value="UniProtKB-KW"/>
</dbReference>
<dbReference type="PANTHER" id="PTHR24113:SF12">
    <property type="entry name" value="RAN GTPASE-ACTIVATING PROTEIN 1"/>
    <property type="match status" value="1"/>
</dbReference>
<keyword evidence="7" id="KW-0677">Repeat</keyword>
<dbReference type="PANTHER" id="PTHR24113">
    <property type="entry name" value="RAN GTPASE-ACTIVATING PROTEIN 1"/>
    <property type="match status" value="1"/>
</dbReference>
<proteinExistence type="inferred from homology"/>
<dbReference type="PROSITE" id="PS51996">
    <property type="entry name" value="TR_MART"/>
    <property type="match status" value="1"/>
</dbReference>
<evidence type="ECO:0000256" key="3">
    <source>
        <dbReference type="ARBA" id="ARBA00022614"/>
    </source>
</evidence>
<keyword evidence="5 9" id="KW-0808">Transferase</keyword>
<dbReference type="Gene3D" id="3.80.10.10">
    <property type="entry name" value="Ribonuclease Inhibitor"/>
    <property type="match status" value="2"/>
</dbReference>
<keyword evidence="12" id="KW-1185">Reference proteome</keyword>
<dbReference type="InterPro" id="IPR027038">
    <property type="entry name" value="RanGap"/>
</dbReference>
<evidence type="ECO:0000256" key="2">
    <source>
        <dbReference type="ARBA" id="ARBA00022468"/>
    </source>
</evidence>
<dbReference type="EC" id="2.4.2.31" evidence="9"/>
<gene>
    <name evidence="11" type="ORF">EDS130_LOCUS21857</name>
    <name evidence="10" type="ORF">XAT740_LOCUS201</name>
</gene>
<evidence type="ECO:0000256" key="6">
    <source>
        <dbReference type="ARBA" id="ARBA00022695"/>
    </source>
</evidence>
<evidence type="ECO:0000313" key="12">
    <source>
        <dbReference type="Proteomes" id="UP000663828"/>
    </source>
</evidence>
<dbReference type="GO" id="GO:0006913">
    <property type="term" value="P:nucleocytoplasmic transport"/>
    <property type="evidence" value="ECO:0007669"/>
    <property type="project" value="TreeGrafter"/>
</dbReference>
<dbReference type="SMART" id="SM00368">
    <property type="entry name" value="LRR_RI"/>
    <property type="match status" value="5"/>
</dbReference>
<reference evidence="10" key="1">
    <citation type="submission" date="2021-02" db="EMBL/GenBank/DDBJ databases">
        <authorList>
            <person name="Nowell W R."/>
        </authorList>
    </citation>
    <scope>NUCLEOTIDE SEQUENCE</scope>
</reference>
<keyword evidence="2" id="KW-0343">GTPase activation</keyword>
<keyword evidence="6" id="KW-0548">Nucleotidyltransferase</keyword>
<dbReference type="EMBL" id="CAJNOR010000005">
    <property type="protein sequence ID" value="CAF0746730.1"/>
    <property type="molecule type" value="Genomic_DNA"/>
</dbReference>
<sequence length="469" mass="53046">MATSATAKNKHMIDRILKELSDPTGNLPRIEGYENERLTTLEKAVQPIIPFVPGVMEMVSLVKAKCQQPKDNLSIDEGSAIMLYTFEETYLKPSFFSVLNDKLRTANRQELRPWFLYLRLVIHALAKLPSTTCRMIYRAVNKDLGEQYPQGKLVTWWPFSSCTTTVHVLTAFLGENGTGTIFNIECDSGKSISQHSYFNSENEVLLYPARQFQVLSSVKTGGQNRIIQLREVQPRPPLIQIPKALSASSIQQNERLKAKIQQLENRSKIDLSSQNLTDDDVYIIVEDIIEKRQCKWLYLEKNNITSMGASTLAKALSHDKTLGWLDISHNRLDDEGVHAFTEALSSNDSKLKALYLWSVGLTNKGIEYISEMLRTNTRLTHLGLAENRITEVGIQCLTNVLTYRNHTLIELDLSHTKSISDSSIDLFIEMFKGNRSLTDLNLEKCNLSSGGKAKLLESVKSKENFNLIL</sequence>
<dbReference type="Proteomes" id="UP000663852">
    <property type="component" value="Unassembled WGS sequence"/>
</dbReference>
<dbReference type="SUPFAM" id="SSF56399">
    <property type="entry name" value="ADP-ribosylation"/>
    <property type="match status" value="1"/>
</dbReference>
<comment type="catalytic activity">
    <reaction evidence="8 9">
        <text>L-arginyl-[protein] + NAD(+) = N(omega)-(ADP-D-ribosyl)-L-arginyl-[protein] + nicotinamide + H(+)</text>
        <dbReference type="Rhea" id="RHEA:19149"/>
        <dbReference type="Rhea" id="RHEA-COMP:10532"/>
        <dbReference type="Rhea" id="RHEA-COMP:15087"/>
        <dbReference type="ChEBI" id="CHEBI:15378"/>
        <dbReference type="ChEBI" id="CHEBI:17154"/>
        <dbReference type="ChEBI" id="CHEBI:29965"/>
        <dbReference type="ChEBI" id="CHEBI:57540"/>
        <dbReference type="ChEBI" id="CHEBI:142554"/>
        <dbReference type="EC" id="2.4.2.31"/>
    </reaction>
</comment>
<dbReference type="AlphaFoldDB" id="A0A813P6R6"/>
<evidence type="ECO:0000313" key="11">
    <source>
        <dbReference type="EMBL" id="CAF1136691.1"/>
    </source>
</evidence>
<evidence type="ECO:0000256" key="7">
    <source>
        <dbReference type="ARBA" id="ARBA00022737"/>
    </source>
</evidence>